<organism evidence="3 4">
    <name type="scientific">Alcaligenes pakistanensis</name>
    <dbReference type="NCBI Taxonomy" id="1482717"/>
    <lineage>
        <taxon>Bacteria</taxon>
        <taxon>Pseudomonadati</taxon>
        <taxon>Pseudomonadota</taxon>
        <taxon>Betaproteobacteria</taxon>
        <taxon>Burkholderiales</taxon>
        <taxon>Alcaligenaceae</taxon>
        <taxon>Alcaligenes</taxon>
    </lineage>
</organism>
<evidence type="ECO:0000313" key="3">
    <source>
        <dbReference type="EMBL" id="GHC41466.1"/>
    </source>
</evidence>
<dbReference type="Proteomes" id="UP000608923">
    <property type="component" value="Unassembled WGS sequence"/>
</dbReference>
<dbReference type="SUPFAM" id="SSF55718">
    <property type="entry name" value="SCP-like"/>
    <property type="match status" value="1"/>
</dbReference>
<dbReference type="EMBL" id="BMZN01000002">
    <property type="protein sequence ID" value="GHC41466.1"/>
    <property type="molecule type" value="Genomic_DNA"/>
</dbReference>
<name>A0A8H9IG40_9BURK</name>
<keyword evidence="4" id="KW-1185">Reference proteome</keyword>
<dbReference type="Pfam" id="PF02036">
    <property type="entry name" value="SCP2"/>
    <property type="match status" value="1"/>
</dbReference>
<gene>
    <name evidence="1" type="primary">ubiT</name>
    <name evidence="3" type="ORF">GCM10010096_09960</name>
</gene>
<comment type="pathway">
    <text evidence="1">Cofactor biosynthesis; ubiquinone biosynthesis.</text>
</comment>
<sequence>MDLGVNEMTSTSPRLPAAVAGVLSRLPPWPGSRLFCTGLNVLMRPHLPTDIAERLEGRALRIQVADAGLAFDYTWRQGAFYPLSASAQSPDLILKADLWAFYQLLQRQEDPDTLFFNRRLSIEGDTELGLMVKNTLDALDPDILHPRAVLKQGRAALQDVLRRPIRSPASS</sequence>
<keyword evidence="1" id="KW-0831">Ubiquinone biosynthesis</keyword>
<protein>
    <recommendedName>
        <fullName evidence="1">Ubiquinone biosynthesis accessory factor UbiT</fullName>
    </recommendedName>
</protein>
<comment type="similarity">
    <text evidence="1">Belongs to the UbiT family.</text>
</comment>
<comment type="caution">
    <text evidence="3">The sequence shown here is derived from an EMBL/GenBank/DDBJ whole genome shotgun (WGS) entry which is preliminary data.</text>
</comment>
<dbReference type="UniPathway" id="UPA00232"/>
<dbReference type="GO" id="GO:0006744">
    <property type="term" value="P:ubiquinone biosynthetic process"/>
    <property type="evidence" value="ECO:0007669"/>
    <property type="project" value="UniProtKB-UniRule"/>
</dbReference>
<evidence type="ECO:0000259" key="2">
    <source>
        <dbReference type="Pfam" id="PF02036"/>
    </source>
</evidence>
<reference evidence="4" key="1">
    <citation type="journal article" date="2019" name="Int. J. Syst. Evol. Microbiol.">
        <title>The Global Catalogue of Microorganisms (GCM) 10K type strain sequencing project: providing services to taxonomists for standard genome sequencing and annotation.</title>
        <authorList>
            <consortium name="The Broad Institute Genomics Platform"/>
            <consortium name="The Broad Institute Genome Sequencing Center for Infectious Disease"/>
            <person name="Wu L."/>
            <person name="Ma J."/>
        </authorList>
    </citation>
    <scope>NUCLEOTIDE SEQUENCE [LARGE SCALE GENOMIC DNA]</scope>
    <source>
        <strain evidence="4">KCTC 42083</strain>
    </source>
</reference>
<evidence type="ECO:0000313" key="4">
    <source>
        <dbReference type="Proteomes" id="UP000608923"/>
    </source>
</evidence>
<feature type="domain" description="SCP2" evidence="2">
    <location>
        <begin position="52"/>
        <end position="137"/>
    </location>
</feature>
<dbReference type="InterPro" id="IPR036527">
    <property type="entry name" value="SCP2_sterol-bd_dom_sf"/>
</dbReference>
<dbReference type="AlphaFoldDB" id="A0A8H9IG40"/>
<comment type="function">
    <text evidence="1">Required for O(2)-independent ubiquinone (coenzyme Q) biosynthesis. Likely functions as an accessory factor.</text>
</comment>
<dbReference type="InterPro" id="IPR016830">
    <property type="entry name" value="UbiT"/>
</dbReference>
<proteinExistence type="inferred from homology"/>
<dbReference type="HAMAP" id="MF_02231">
    <property type="entry name" value="UbiT"/>
    <property type="match status" value="1"/>
</dbReference>
<dbReference type="InterPro" id="IPR003033">
    <property type="entry name" value="SCP2_sterol-bd_dom"/>
</dbReference>
<evidence type="ECO:0000256" key="1">
    <source>
        <dbReference type="HAMAP-Rule" id="MF_02231"/>
    </source>
</evidence>
<accession>A0A8H9IG40</accession>